<evidence type="ECO:0000313" key="2">
    <source>
        <dbReference type="EMBL" id="NMN94520.1"/>
    </source>
</evidence>
<gene>
    <name evidence="2" type="ORF">FGL95_05635</name>
</gene>
<sequence length="90" mass="9981">MLAVAKVVTVFREPWPEVMTLQEVADTAKVSTDTVRRWIKAGQGPRATLVGTRYRFRTAEVLSFLGISDEQAVEAAPLLGSAALQHRRTR</sequence>
<evidence type="ECO:0000259" key="1">
    <source>
        <dbReference type="Pfam" id="PF12728"/>
    </source>
</evidence>
<proteinExistence type="predicted"/>
<dbReference type="Proteomes" id="UP000535543">
    <property type="component" value="Unassembled WGS sequence"/>
</dbReference>
<dbReference type="SUPFAM" id="SSF46955">
    <property type="entry name" value="Putative DNA-binding domain"/>
    <property type="match status" value="1"/>
</dbReference>
<dbReference type="InterPro" id="IPR009061">
    <property type="entry name" value="DNA-bd_dom_put_sf"/>
</dbReference>
<evidence type="ECO:0000313" key="3">
    <source>
        <dbReference type="Proteomes" id="UP000535543"/>
    </source>
</evidence>
<dbReference type="InterPro" id="IPR010093">
    <property type="entry name" value="SinI_DNA-bd"/>
</dbReference>
<dbReference type="Gene3D" id="1.10.10.10">
    <property type="entry name" value="Winged helix-like DNA-binding domain superfamily/Winged helix DNA-binding domain"/>
    <property type="match status" value="1"/>
</dbReference>
<reference evidence="2 3" key="2">
    <citation type="submission" date="2020-06" db="EMBL/GenBank/DDBJ databases">
        <title>Antribacter stalactiti gen. nov., sp. nov., a new member of the family Nacardiaceae isolated from a cave.</title>
        <authorList>
            <person name="Kim I.S."/>
        </authorList>
    </citation>
    <scope>NUCLEOTIDE SEQUENCE [LARGE SCALE GENOMIC DNA]</scope>
    <source>
        <strain evidence="2 3">YC2-7</strain>
    </source>
</reference>
<dbReference type="NCBIfam" id="TIGR01764">
    <property type="entry name" value="excise"/>
    <property type="match status" value="1"/>
</dbReference>
<protein>
    <submittedName>
        <fullName evidence="2">Helix-turn-helix domain-containing protein</fullName>
    </submittedName>
</protein>
<comment type="caution">
    <text evidence="2">The sequence shown here is derived from an EMBL/GenBank/DDBJ whole genome shotgun (WGS) entry which is preliminary data.</text>
</comment>
<dbReference type="InterPro" id="IPR036388">
    <property type="entry name" value="WH-like_DNA-bd_sf"/>
</dbReference>
<name>A0A848KEE4_9NOCA</name>
<dbReference type="Pfam" id="PF12728">
    <property type="entry name" value="HTH_17"/>
    <property type="match status" value="1"/>
</dbReference>
<keyword evidence="3" id="KW-1185">Reference proteome</keyword>
<organism evidence="2 3">
    <name type="scientific">Antrihabitans stalactiti</name>
    <dbReference type="NCBI Taxonomy" id="2584121"/>
    <lineage>
        <taxon>Bacteria</taxon>
        <taxon>Bacillati</taxon>
        <taxon>Actinomycetota</taxon>
        <taxon>Actinomycetes</taxon>
        <taxon>Mycobacteriales</taxon>
        <taxon>Nocardiaceae</taxon>
        <taxon>Antrihabitans</taxon>
    </lineage>
</organism>
<dbReference type="GO" id="GO:0003677">
    <property type="term" value="F:DNA binding"/>
    <property type="evidence" value="ECO:0007669"/>
    <property type="project" value="InterPro"/>
</dbReference>
<feature type="domain" description="Helix-turn-helix" evidence="1">
    <location>
        <begin position="18"/>
        <end position="65"/>
    </location>
</feature>
<reference evidence="2 3" key="1">
    <citation type="submission" date="2019-05" db="EMBL/GenBank/DDBJ databases">
        <authorList>
            <person name="Lee S.D."/>
        </authorList>
    </citation>
    <scope>NUCLEOTIDE SEQUENCE [LARGE SCALE GENOMIC DNA]</scope>
    <source>
        <strain evidence="2 3">YC2-7</strain>
    </source>
</reference>
<dbReference type="InterPro" id="IPR041657">
    <property type="entry name" value="HTH_17"/>
</dbReference>
<accession>A0A848KEE4</accession>
<dbReference type="EMBL" id="VCQU01000002">
    <property type="protein sequence ID" value="NMN94520.1"/>
    <property type="molecule type" value="Genomic_DNA"/>
</dbReference>
<dbReference type="AlphaFoldDB" id="A0A848KEE4"/>